<dbReference type="InterPro" id="IPR050177">
    <property type="entry name" value="Lipid_A_modif_metabolic_enz"/>
</dbReference>
<gene>
    <name evidence="4" type="ORF">PCOR1329_LOCUS44452</name>
</gene>
<evidence type="ECO:0000256" key="2">
    <source>
        <dbReference type="ARBA" id="ARBA00023002"/>
    </source>
</evidence>
<evidence type="ECO:0000256" key="1">
    <source>
        <dbReference type="ARBA" id="ARBA00009219"/>
    </source>
</evidence>
<comment type="similarity">
    <text evidence="1">Belongs to the 3-beta-HSD family.</text>
</comment>
<feature type="domain" description="3-beta hydroxysteroid dehydrogenase/isomerase" evidence="3">
    <location>
        <begin position="37"/>
        <end position="277"/>
    </location>
</feature>
<dbReference type="Proteomes" id="UP001189429">
    <property type="component" value="Unassembled WGS sequence"/>
</dbReference>
<reference evidence="4" key="1">
    <citation type="submission" date="2023-10" db="EMBL/GenBank/DDBJ databases">
        <authorList>
            <person name="Chen Y."/>
            <person name="Shah S."/>
            <person name="Dougan E. K."/>
            <person name="Thang M."/>
            <person name="Chan C."/>
        </authorList>
    </citation>
    <scope>NUCLEOTIDE SEQUENCE [LARGE SCALE GENOMIC DNA]</scope>
</reference>
<dbReference type="InterPro" id="IPR036291">
    <property type="entry name" value="NAD(P)-bd_dom_sf"/>
</dbReference>
<dbReference type="SUPFAM" id="SSF51735">
    <property type="entry name" value="NAD(P)-binding Rossmann-fold domains"/>
    <property type="match status" value="1"/>
</dbReference>
<evidence type="ECO:0000313" key="5">
    <source>
        <dbReference type="Proteomes" id="UP001189429"/>
    </source>
</evidence>
<dbReference type="EMBL" id="CAUYUJ010015340">
    <property type="protein sequence ID" value="CAK0852776.1"/>
    <property type="molecule type" value="Genomic_DNA"/>
</dbReference>
<evidence type="ECO:0000313" key="4">
    <source>
        <dbReference type="EMBL" id="CAK0852776.1"/>
    </source>
</evidence>
<dbReference type="InterPro" id="IPR002225">
    <property type="entry name" value="3Beta_OHSteriod_DH/Estase"/>
</dbReference>
<evidence type="ECO:0000259" key="3">
    <source>
        <dbReference type="Pfam" id="PF01073"/>
    </source>
</evidence>
<proteinExistence type="inferred from homology"/>
<sequence>MPPRVELYTAYELSPVQEKVREGSQSGKFGSVPKRCVVTGGLGFVGQRLVETLVERGAEKVVSFDIVPAAANVWKHPAIEYVTADLRDLDAVVEAFKGADCVWHNAAAVGPFLPKPFYHEINVVGTQNVIEACKRTGVRKVVFSATPSTRFTCTDDVEGLTEAEMPEIPQREYVAEYSATKAQAELLLREACAKGELLFVAVAPHTVYGPRDNLFLPNMLEAAGVGKLRVFGKGDSRCGYTHVDNYCHGLVIAEKQLYDGSPHLGKFYVCTDGHTHPDPRGFCVFWEELDKAVVGMGFDSVCAKFALPFWLLRIVAFICDRIGDLTGKKLKLGWFTLRMLTMHRWFSVVAAQRDLGYSPVVSFKEAWPDTIEWFRLKWLPTFDPKSASGTTGGIAQQTVDKVQYQQKAMGT</sequence>
<dbReference type="Pfam" id="PF01073">
    <property type="entry name" value="3Beta_HSD"/>
    <property type="match status" value="1"/>
</dbReference>
<dbReference type="Gene3D" id="3.40.50.720">
    <property type="entry name" value="NAD(P)-binding Rossmann-like Domain"/>
    <property type="match status" value="1"/>
</dbReference>
<keyword evidence="5" id="KW-1185">Reference proteome</keyword>
<accession>A0ABN9U2C4</accession>
<keyword evidence="2" id="KW-0560">Oxidoreductase</keyword>
<name>A0ABN9U2C4_9DINO</name>
<comment type="caution">
    <text evidence="4">The sequence shown here is derived from an EMBL/GenBank/DDBJ whole genome shotgun (WGS) entry which is preliminary data.</text>
</comment>
<dbReference type="PANTHER" id="PTHR43245">
    <property type="entry name" value="BIFUNCTIONAL POLYMYXIN RESISTANCE PROTEIN ARNA"/>
    <property type="match status" value="1"/>
</dbReference>
<dbReference type="PANTHER" id="PTHR43245:SF51">
    <property type="entry name" value="SHORT CHAIN DEHYDROGENASE_REDUCTASE FAMILY 42E, MEMBER 2"/>
    <property type="match status" value="1"/>
</dbReference>
<protein>
    <recommendedName>
        <fullName evidence="3">3-beta hydroxysteroid dehydrogenase/isomerase domain-containing protein</fullName>
    </recommendedName>
</protein>
<organism evidence="4 5">
    <name type="scientific">Prorocentrum cordatum</name>
    <dbReference type="NCBI Taxonomy" id="2364126"/>
    <lineage>
        <taxon>Eukaryota</taxon>
        <taxon>Sar</taxon>
        <taxon>Alveolata</taxon>
        <taxon>Dinophyceae</taxon>
        <taxon>Prorocentrales</taxon>
        <taxon>Prorocentraceae</taxon>
        <taxon>Prorocentrum</taxon>
    </lineage>
</organism>